<keyword evidence="9" id="KW-0460">Magnesium</keyword>
<evidence type="ECO:0000313" key="15">
    <source>
        <dbReference type="Proteomes" id="UP001371305"/>
    </source>
</evidence>
<comment type="caution">
    <text evidence="14">The sequence shown here is derived from an EMBL/GenBank/DDBJ whole genome shotgun (WGS) entry which is preliminary data.</text>
</comment>
<dbReference type="Pfam" id="PF01807">
    <property type="entry name" value="Zn_ribbon_DnaG"/>
    <property type="match status" value="1"/>
</dbReference>
<evidence type="ECO:0000256" key="12">
    <source>
        <dbReference type="HAMAP-Rule" id="MF_00974"/>
    </source>
</evidence>
<keyword evidence="4 12" id="KW-0548">Nucleotidyltransferase</keyword>
<keyword evidence="10 12" id="KW-0238">DNA-binding</keyword>
<evidence type="ECO:0000259" key="13">
    <source>
        <dbReference type="PROSITE" id="PS50880"/>
    </source>
</evidence>
<organism evidence="14 15">
    <name type="scientific">Luteolibacter soli</name>
    <dbReference type="NCBI Taxonomy" id="3135280"/>
    <lineage>
        <taxon>Bacteria</taxon>
        <taxon>Pseudomonadati</taxon>
        <taxon>Verrucomicrobiota</taxon>
        <taxon>Verrucomicrobiia</taxon>
        <taxon>Verrucomicrobiales</taxon>
        <taxon>Verrucomicrobiaceae</taxon>
        <taxon>Luteolibacter</taxon>
    </lineage>
</organism>
<dbReference type="InterPro" id="IPR034151">
    <property type="entry name" value="TOPRIM_DnaG_bac"/>
</dbReference>
<gene>
    <name evidence="12 14" type="primary">dnaG</name>
    <name evidence="14" type="ORF">WKV53_21795</name>
</gene>
<protein>
    <recommendedName>
        <fullName evidence="12">DNA primase</fullName>
        <ecNumber evidence="12">2.7.7.101</ecNumber>
    </recommendedName>
</protein>
<dbReference type="Pfam" id="PF13155">
    <property type="entry name" value="Toprim_2"/>
    <property type="match status" value="1"/>
</dbReference>
<keyword evidence="6 12" id="KW-0479">Metal-binding</keyword>
<accession>A0ABU9B080</accession>
<keyword evidence="3 12" id="KW-0808">Transferase</keyword>
<evidence type="ECO:0000256" key="3">
    <source>
        <dbReference type="ARBA" id="ARBA00022679"/>
    </source>
</evidence>
<dbReference type="NCBIfam" id="TIGR01391">
    <property type="entry name" value="dnaG"/>
    <property type="match status" value="1"/>
</dbReference>
<evidence type="ECO:0000256" key="7">
    <source>
        <dbReference type="ARBA" id="ARBA00022771"/>
    </source>
</evidence>
<keyword evidence="5 12" id="KW-0235">DNA replication</keyword>
<evidence type="ECO:0000256" key="4">
    <source>
        <dbReference type="ARBA" id="ARBA00022695"/>
    </source>
</evidence>
<dbReference type="Pfam" id="PF10410">
    <property type="entry name" value="DnaB_bind"/>
    <property type="match status" value="1"/>
</dbReference>
<dbReference type="SMART" id="SM00400">
    <property type="entry name" value="ZnF_CHCC"/>
    <property type="match status" value="1"/>
</dbReference>
<comment type="function">
    <text evidence="12">RNA polymerase that catalyzes the synthesis of short RNA molecules used as primers for DNA polymerase during DNA replication.</text>
</comment>
<evidence type="ECO:0000256" key="5">
    <source>
        <dbReference type="ARBA" id="ARBA00022705"/>
    </source>
</evidence>
<comment type="cofactor">
    <cofactor evidence="12">
        <name>Zn(2+)</name>
        <dbReference type="ChEBI" id="CHEBI:29105"/>
    </cofactor>
    <text evidence="12">Binds 1 zinc ion per monomer.</text>
</comment>
<dbReference type="InterPro" id="IPR030846">
    <property type="entry name" value="DnaG_bac"/>
</dbReference>
<evidence type="ECO:0000256" key="2">
    <source>
        <dbReference type="ARBA" id="ARBA00022515"/>
    </source>
</evidence>
<dbReference type="PANTHER" id="PTHR30313">
    <property type="entry name" value="DNA PRIMASE"/>
    <property type="match status" value="1"/>
</dbReference>
<dbReference type="SMART" id="SM00493">
    <property type="entry name" value="TOPRIM"/>
    <property type="match status" value="1"/>
</dbReference>
<keyword evidence="8 12" id="KW-0862">Zinc</keyword>
<dbReference type="InterPro" id="IPR050219">
    <property type="entry name" value="DnaG_primase"/>
</dbReference>
<name>A0ABU9B080_9BACT</name>
<evidence type="ECO:0000256" key="6">
    <source>
        <dbReference type="ARBA" id="ARBA00022723"/>
    </source>
</evidence>
<dbReference type="InterPro" id="IPR019475">
    <property type="entry name" value="DNA_primase_DnaB-bd"/>
</dbReference>
<comment type="domain">
    <text evidence="12">Contains an N-terminal zinc-binding domain, a central core domain that contains the primase activity, and a C-terminal DnaB-binding domain.</text>
</comment>
<dbReference type="InterPro" id="IPR013264">
    <property type="entry name" value="DNAG_N"/>
</dbReference>
<dbReference type="InterPro" id="IPR006171">
    <property type="entry name" value="TOPRIM_dom"/>
</dbReference>
<keyword evidence="11 12" id="KW-0804">Transcription</keyword>
<dbReference type="Pfam" id="PF08275">
    <property type="entry name" value="DNAG_N"/>
    <property type="match status" value="1"/>
</dbReference>
<proteinExistence type="inferred from homology"/>
<dbReference type="EC" id="2.7.7.101" evidence="12"/>
<evidence type="ECO:0000313" key="14">
    <source>
        <dbReference type="EMBL" id="MEK7953163.1"/>
    </source>
</evidence>
<dbReference type="InterPro" id="IPR006295">
    <property type="entry name" value="DNA_primase_DnaG"/>
</dbReference>
<dbReference type="EMBL" id="JBBUKT010000010">
    <property type="protein sequence ID" value="MEK7953163.1"/>
    <property type="molecule type" value="Genomic_DNA"/>
</dbReference>
<evidence type="ECO:0000256" key="8">
    <source>
        <dbReference type="ARBA" id="ARBA00022833"/>
    </source>
</evidence>
<dbReference type="SUPFAM" id="SSF56731">
    <property type="entry name" value="DNA primase core"/>
    <property type="match status" value="1"/>
</dbReference>
<dbReference type="Gene3D" id="3.90.580.10">
    <property type="entry name" value="Zinc finger, CHC2-type domain"/>
    <property type="match status" value="1"/>
</dbReference>
<dbReference type="InterPro" id="IPR002694">
    <property type="entry name" value="Znf_CHC2"/>
</dbReference>
<evidence type="ECO:0000256" key="10">
    <source>
        <dbReference type="ARBA" id="ARBA00023125"/>
    </source>
</evidence>
<comment type="similarity">
    <text evidence="12">Belongs to the DnaG primase family.</text>
</comment>
<comment type="subunit">
    <text evidence="12">Monomer. Interacts with DnaB.</text>
</comment>
<keyword evidence="15" id="KW-1185">Reference proteome</keyword>
<feature type="zinc finger region" description="CHC2-type" evidence="12">
    <location>
        <begin position="39"/>
        <end position="63"/>
    </location>
</feature>
<evidence type="ECO:0000256" key="9">
    <source>
        <dbReference type="ARBA" id="ARBA00022842"/>
    </source>
</evidence>
<evidence type="ECO:0000256" key="11">
    <source>
        <dbReference type="ARBA" id="ARBA00023163"/>
    </source>
</evidence>
<feature type="domain" description="Toprim" evidence="13">
    <location>
        <begin position="260"/>
        <end position="341"/>
    </location>
</feature>
<dbReference type="RefSeq" id="WP_341406926.1">
    <property type="nucleotide sequence ID" value="NZ_JBBUKT010000010.1"/>
</dbReference>
<dbReference type="PROSITE" id="PS50880">
    <property type="entry name" value="TOPRIM"/>
    <property type="match status" value="1"/>
</dbReference>
<dbReference type="InterPro" id="IPR037068">
    <property type="entry name" value="DNA_primase_core_N_sf"/>
</dbReference>
<dbReference type="HAMAP" id="MF_00974">
    <property type="entry name" value="DNA_primase_DnaG"/>
    <property type="match status" value="1"/>
</dbReference>
<keyword evidence="1 12" id="KW-0240">DNA-directed RNA polymerase</keyword>
<keyword evidence="7 12" id="KW-0863">Zinc-finger</keyword>
<dbReference type="InterPro" id="IPR036977">
    <property type="entry name" value="DNA_primase_Znf_CHC2"/>
</dbReference>
<sequence>MSQISRETTEQILAATDIVDVIGSYIEVKRTGPAYKALCPFHSEKTPSFNINQARQFFHCFGCGKSGDAITFVREYENLTFADAVKKLGARAGIAVVEEAPDPKEDRARRQRGRLLDLHREVARYLHEMLFTREATHARDYLKSRGFGKDMAVNWQVGWMPENPETFLSWARTQNFKRGEWIEAGIFVEKDRGGIYVRFRDRLMFPIRNEHGDVIAFTARQLRHDPNSGKYINSPETALFKKSKVLFALDRARKSILTEQAVLICEGQLDAISCHEQGITHVIATGGTAFTPDHAKLLRRYAKKALLCFDADKAGIEATEKAFRVLAAEGLPVRVVRMPAGEDPDSFMQKHGAEAFREVLGNAVDFFDFKIDRASAAGLLADPQQRLEFAKECTSLLSLIPDAVIREGMIQHVGTRLKAGTIELRDAVFRTARAAKNKPPPIDRNAAPQPEKIEGMPIDSTVSYLCGLALHSGAAQEWLAEQFEPIHEAAEFLEGVPLLEEILSARPDPTSHVSVNAFIASLSEPQRLALTSDPTFHDDPPENAVTAAEEALAEIGAKALHQRGAAIDARLNQPGLQPGEINRLLNETKLVAELLKGVRQRFVFSDRFAPKPKPPFKPFPRKTH</sequence>
<reference evidence="14 15" key="1">
    <citation type="submission" date="2024-04" db="EMBL/GenBank/DDBJ databases">
        <title>Luteolibacter sp. isolated from soil.</title>
        <authorList>
            <person name="An J."/>
        </authorList>
    </citation>
    <scope>NUCLEOTIDE SEQUENCE [LARGE SCALE GENOMIC DNA]</scope>
    <source>
        <strain evidence="14 15">Y139</strain>
    </source>
</reference>
<dbReference type="CDD" id="cd03364">
    <property type="entry name" value="TOPRIM_DnaG_primases"/>
    <property type="match status" value="1"/>
</dbReference>
<dbReference type="Proteomes" id="UP001371305">
    <property type="component" value="Unassembled WGS sequence"/>
</dbReference>
<keyword evidence="2 12" id="KW-0639">Primosome</keyword>
<dbReference type="Gene3D" id="3.90.980.10">
    <property type="entry name" value="DNA primase, catalytic core, N-terminal domain"/>
    <property type="match status" value="1"/>
</dbReference>
<comment type="catalytic activity">
    <reaction evidence="12">
        <text>ssDNA + n NTP = ssDNA/pppN(pN)n-1 hybrid + (n-1) diphosphate.</text>
        <dbReference type="EC" id="2.7.7.101"/>
    </reaction>
</comment>
<dbReference type="Gene3D" id="3.40.1360.10">
    <property type="match status" value="1"/>
</dbReference>
<dbReference type="PANTHER" id="PTHR30313:SF2">
    <property type="entry name" value="DNA PRIMASE"/>
    <property type="match status" value="1"/>
</dbReference>
<dbReference type="SUPFAM" id="SSF57783">
    <property type="entry name" value="Zinc beta-ribbon"/>
    <property type="match status" value="1"/>
</dbReference>
<evidence type="ECO:0000256" key="1">
    <source>
        <dbReference type="ARBA" id="ARBA00022478"/>
    </source>
</evidence>